<sequence length="711" mass="74868">MKPSVAAAQRVLAALLPLLLVVCVCGPAHALSAAVGAVGAPEALFGRCPVFDSVVGDRMLSGQITPEQAFAELDSYNCPIIRGAHITSAQQLVQAVDRCVQRGDAGDLAPQPPQPPQPPRPVGRSAGEPPGQSMADECRRLSDMLYAVDGRPDAARRAMEALSTTKVPIINNCPLFRSVKARYTSGQLTAREAVDEMKANCPILSKELNPAMIFNFEEYGMRRDPHYDQGHPSHSHPQLAKRDAGCGCGCGASSPDGGQVHGKRLFTRDDEHDEPGMCPAGGKCECDHARSSAGHAGGKATGLERLLGGLFPRGNPATASLLATFYISLFPNLVLFATPTAIPARALRVMVGFAVGGLLGDVFLHLLPHMFAPEHDHGHGHGHSHDHVRNTVYGCAIFLGLMVFFAVDKFMRLFGSGHSHTHSHGHDHRAAKLSDSGSASEDETRHRLRKRRAAKTRRQARDASEADDEKDTSGSATAARGGARQIKLSAYLNLIADATHNFTDGLAMSASFYLSHAAGLSTFVAVFFHEIPHELGDFAILVQSGFSRTSALASQFFTALGAIAGTIAGILIEEASKGNSFNVAGLYTPGVPAFAPADPAAGRSLLASLFGGVLGLLPATVAGVAWSKLVIPFTAGGFIYVGTVSVLPDLLQPEDAGDADEVLPAKDLAATRRARQARVRRGVTMAVTELGAMLVGLGIMAAIAVSEGGDH</sequence>
<evidence type="ECO:0000313" key="1">
    <source>
        <dbReference type="EMBL" id="KAJ2775527.1"/>
    </source>
</evidence>
<accession>A0ACC1K8N8</accession>
<comment type="caution">
    <text evidence="1">The sequence shown here is derived from an EMBL/GenBank/DDBJ whole genome shotgun (WGS) entry which is preliminary data.</text>
</comment>
<dbReference type="Proteomes" id="UP001140234">
    <property type="component" value="Unassembled WGS sequence"/>
</dbReference>
<name>A0ACC1K8N8_9FUNG</name>
<protein>
    <submittedName>
        <fullName evidence="1">Uncharacterized protein</fullName>
    </submittedName>
</protein>
<proteinExistence type="predicted"/>
<organism evidence="1 2">
    <name type="scientific">Coemansia nantahalensis</name>
    <dbReference type="NCBI Taxonomy" id="2789366"/>
    <lineage>
        <taxon>Eukaryota</taxon>
        <taxon>Fungi</taxon>
        <taxon>Fungi incertae sedis</taxon>
        <taxon>Zoopagomycota</taxon>
        <taxon>Kickxellomycotina</taxon>
        <taxon>Kickxellomycetes</taxon>
        <taxon>Kickxellales</taxon>
        <taxon>Kickxellaceae</taxon>
        <taxon>Coemansia</taxon>
    </lineage>
</organism>
<reference evidence="1" key="1">
    <citation type="submission" date="2022-07" db="EMBL/GenBank/DDBJ databases">
        <title>Phylogenomic reconstructions and comparative analyses of Kickxellomycotina fungi.</title>
        <authorList>
            <person name="Reynolds N.K."/>
            <person name="Stajich J.E."/>
            <person name="Barry K."/>
            <person name="Grigoriev I.V."/>
            <person name="Crous P."/>
            <person name="Smith M.E."/>
        </authorList>
    </citation>
    <scope>NUCLEOTIDE SEQUENCE</scope>
    <source>
        <strain evidence="1">CBS 109366</strain>
    </source>
</reference>
<gene>
    <name evidence="1" type="ORF">IWQ57_000391</name>
</gene>
<evidence type="ECO:0000313" key="2">
    <source>
        <dbReference type="Proteomes" id="UP001140234"/>
    </source>
</evidence>
<keyword evidence="2" id="KW-1185">Reference proteome</keyword>
<dbReference type="EMBL" id="JANBUJ010000013">
    <property type="protein sequence ID" value="KAJ2775527.1"/>
    <property type="molecule type" value="Genomic_DNA"/>
</dbReference>